<gene>
    <name evidence="1" type="ORF">MNBD_GAMMA26-2047</name>
</gene>
<name>A0A3B1AXN3_9ZZZZ</name>
<proteinExistence type="predicted"/>
<dbReference type="Pfam" id="PF05973">
    <property type="entry name" value="Gp49"/>
    <property type="match status" value="1"/>
</dbReference>
<evidence type="ECO:0000313" key="1">
    <source>
        <dbReference type="EMBL" id="VAX10796.1"/>
    </source>
</evidence>
<reference evidence="1" key="1">
    <citation type="submission" date="2018-06" db="EMBL/GenBank/DDBJ databases">
        <authorList>
            <person name="Zhirakovskaya E."/>
        </authorList>
    </citation>
    <scope>NUCLEOTIDE SEQUENCE</scope>
</reference>
<accession>A0A3B1AXN3</accession>
<organism evidence="1">
    <name type="scientific">hydrothermal vent metagenome</name>
    <dbReference type="NCBI Taxonomy" id="652676"/>
    <lineage>
        <taxon>unclassified sequences</taxon>
        <taxon>metagenomes</taxon>
        <taxon>ecological metagenomes</taxon>
    </lineage>
</organism>
<evidence type="ECO:0008006" key="2">
    <source>
        <dbReference type="Google" id="ProtNLM"/>
    </source>
</evidence>
<dbReference type="InterPro" id="IPR009241">
    <property type="entry name" value="HigB-like"/>
</dbReference>
<sequence>MKEIIWLGNSHDSLMEFPVVVRRIAGFQLHLIQAGLPPDDWKPMPTIGAGVREIRLHTKGEHRIIYIAKFEKGIYILHAFQKKSQKTAKKDLELIKKRFHKLIQQRIKQ</sequence>
<dbReference type="AlphaFoldDB" id="A0A3B1AXN3"/>
<protein>
    <recommendedName>
        <fullName evidence="2">Phage-related protein</fullName>
    </recommendedName>
</protein>
<dbReference type="EMBL" id="UOFX01000077">
    <property type="protein sequence ID" value="VAX10796.1"/>
    <property type="molecule type" value="Genomic_DNA"/>
</dbReference>